<organism evidence="12 13">
    <name type="scientific">Kockovaella imperatae</name>
    <dbReference type="NCBI Taxonomy" id="4999"/>
    <lineage>
        <taxon>Eukaryota</taxon>
        <taxon>Fungi</taxon>
        <taxon>Dikarya</taxon>
        <taxon>Basidiomycota</taxon>
        <taxon>Agaricomycotina</taxon>
        <taxon>Tremellomycetes</taxon>
        <taxon>Tremellales</taxon>
        <taxon>Cuniculitremaceae</taxon>
        <taxon>Kockovaella</taxon>
    </lineage>
</organism>
<dbReference type="STRING" id="4999.A0A1Y1UTA3"/>
<dbReference type="InterPro" id="IPR005944">
    <property type="entry name" value="Pro_iminopeptidase"/>
</dbReference>
<dbReference type="NCBIfam" id="TIGR01249">
    <property type="entry name" value="pro_imino_pep_1"/>
    <property type="match status" value="1"/>
</dbReference>
<keyword evidence="7 8" id="KW-0378">Hydrolase</keyword>
<keyword evidence="13" id="KW-1185">Reference proteome</keyword>
<evidence type="ECO:0000256" key="10">
    <source>
        <dbReference type="RuleBase" id="RU003421"/>
    </source>
</evidence>
<evidence type="ECO:0000256" key="2">
    <source>
        <dbReference type="ARBA" id="ARBA00004496"/>
    </source>
</evidence>
<keyword evidence="5 8" id="KW-0963">Cytoplasm</keyword>
<evidence type="ECO:0000313" key="13">
    <source>
        <dbReference type="Proteomes" id="UP000193218"/>
    </source>
</evidence>
<comment type="subcellular location">
    <subcellularLocation>
        <location evidence="2 8">Cytoplasm</location>
    </subcellularLocation>
</comment>
<dbReference type="InParanoid" id="A0A1Y1UTA3"/>
<sequence>MPYDPVKPYHEDYIKVSDLHTLYYMQCGNPEGKPVVFLHGGPGGSVGESDTVFFNPDIYRVILFTQRGAGKSKPIGERRENTTWDLVDDIEKIRKLLKIETWLVFGGSWGSTLALAYAQTHPEQVTGLILRGIYTIRDEESEFLWLTGAKNFYPDEWKAFASLVPEHRRTSMTEFAKAYKELFDNPDDSISLNAAKAWSRYESQVSRLVPDPKSIAQADHDLDWARSFALIECHYALNHGFMPHGHLLSEAQIAKIRHIPCVIVQGRYDVVCPPYTAYELRDVYGDKLTLHVVSEGGHSPKEPAMCAQLTKVMDEFKGL</sequence>
<dbReference type="InterPro" id="IPR029058">
    <property type="entry name" value="AB_hydrolase_fold"/>
</dbReference>
<protein>
    <recommendedName>
        <fullName evidence="8 10">Proline iminopeptidase</fullName>
        <shortName evidence="8">PIP</shortName>
        <ecNumber evidence="8 10">3.4.11.5</ecNumber>
    </recommendedName>
    <alternativeName>
        <fullName evidence="8">Prolyl aminopeptidase</fullName>
    </alternativeName>
</protein>
<dbReference type="OrthoDB" id="10249433at2759"/>
<dbReference type="GO" id="GO:0005737">
    <property type="term" value="C:cytoplasm"/>
    <property type="evidence" value="ECO:0007669"/>
    <property type="project" value="UniProtKB-SubCell"/>
</dbReference>
<evidence type="ECO:0000256" key="8">
    <source>
        <dbReference type="PIRNR" id="PIRNR006431"/>
    </source>
</evidence>
<feature type="active site" evidence="9">
    <location>
        <position position="269"/>
    </location>
</feature>
<dbReference type="InterPro" id="IPR000073">
    <property type="entry name" value="AB_hydrolase_1"/>
</dbReference>
<dbReference type="InterPro" id="IPR002410">
    <property type="entry name" value="Peptidase_S33"/>
</dbReference>
<name>A0A1Y1UTA3_9TREE</name>
<evidence type="ECO:0000256" key="9">
    <source>
        <dbReference type="PIRSR" id="PIRSR006431-1"/>
    </source>
</evidence>
<evidence type="ECO:0000256" key="7">
    <source>
        <dbReference type="ARBA" id="ARBA00022801"/>
    </source>
</evidence>
<evidence type="ECO:0000256" key="1">
    <source>
        <dbReference type="ARBA" id="ARBA00001585"/>
    </source>
</evidence>
<evidence type="ECO:0000256" key="6">
    <source>
        <dbReference type="ARBA" id="ARBA00022670"/>
    </source>
</evidence>
<evidence type="ECO:0000259" key="11">
    <source>
        <dbReference type="Pfam" id="PF00561"/>
    </source>
</evidence>
<evidence type="ECO:0000256" key="4">
    <source>
        <dbReference type="ARBA" id="ARBA00022438"/>
    </source>
</evidence>
<gene>
    <name evidence="12" type="ORF">BD324DRAFT_613835</name>
</gene>
<keyword evidence="6 8" id="KW-0645">Protease</keyword>
<dbReference type="Proteomes" id="UP000193218">
    <property type="component" value="Unassembled WGS sequence"/>
</dbReference>
<feature type="active site" description="Nucleophile" evidence="9">
    <location>
        <position position="108"/>
    </location>
</feature>
<evidence type="ECO:0000313" key="12">
    <source>
        <dbReference type="EMBL" id="ORX41253.1"/>
    </source>
</evidence>
<accession>A0A1Y1UTA3</accession>
<proteinExistence type="inferred from homology"/>
<dbReference type="PIRSF" id="PIRSF006431">
    <property type="entry name" value="Pept_S33"/>
    <property type="match status" value="1"/>
</dbReference>
<dbReference type="EC" id="3.4.11.5" evidence="8 10"/>
<feature type="active site" description="Proton donor" evidence="9">
    <location>
        <position position="298"/>
    </location>
</feature>
<reference evidence="12 13" key="1">
    <citation type="submission" date="2017-03" db="EMBL/GenBank/DDBJ databases">
        <title>Widespread Adenine N6-methylation of Active Genes in Fungi.</title>
        <authorList>
            <consortium name="DOE Joint Genome Institute"/>
            <person name="Mondo S.J."/>
            <person name="Dannebaum R.O."/>
            <person name="Kuo R.C."/>
            <person name="Louie K.B."/>
            <person name="Bewick A.J."/>
            <person name="Labutti K."/>
            <person name="Haridas S."/>
            <person name="Kuo A."/>
            <person name="Salamov A."/>
            <person name="Ahrendt S.R."/>
            <person name="Lau R."/>
            <person name="Bowen B.P."/>
            <person name="Lipzen A."/>
            <person name="Sullivan W."/>
            <person name="Andreopoulos W.B."/>
            <person name="Clum A."/>
            <person name="Lindquist E."/>
            <person name="Daum C."/>
            <person name="Northen T.R."/>
            <person name="Ramamoorthy G."/>
            <person name="Schmitz R.J."/>
            <person name="Gryganskyi A."/>
            <person name="Culley D."/>
            <person name="Magnuson J."/>
            <person name="James T.Y."/>
            <person name="O'Malley M.A."/>
            <person name="Stajich J.E."/>
            <person name="Spatafora J.W."/>
            <person name="Visel A."/>
            <person name="Grigoriev I.V."/>
        </authorList>
    </citation>
    <scope>NUCLEOTIDE SEQUENCE [LARGE SCALE GENOMIC DNA]</scope>
    <source>
        <strain evidence="12 13">NRRL Y-17943</strain>
    </source>
</reference>
<dbReference type="PRINTS" id="PR00793">
    <property type="entry name" value="PROAMNOPTASE"/>
</dbReference>
<evidence type="ECO:0000256" key="3">
    <source>
        <dbReference type="ARBA" id="ARBA00010088"/>
    </source>
</evidence>
<dbReference type="GO" id="GO:0006508">
    <property type="term" value="P:proteolysis"/>
    <property type="evidence" value="ECO:0007669"/>
    <property type="project" value="UniProtKB-KW"/>
</dbReference>
<feature type="domain" description="AB hydrolase-1" evidence="11">
    <location>
        <begin position="33"/>
        <end position="299"/>
    </location>
</feature>
<dbReference type="Gene3D" id="3.40.50.1820">
    <property type="entry name" value="alpha/beta hydrolase"/>
    <property type="match status" value="1"/>
</dbReference>
<dbReference type="EMBL" id="NBSH01000001">
    <property type="protein sequence ID" value="ORX41253.1"/>
    <property type="molecule type" value="Genomic_DNA"/>
</dbReference>
<dbReference type="PANTHER" id="PTHR43722">
    <property type="entry name" value="PROLINE IMINOPEPTIDASE"/>
    <property type="match status" value="1"/>
</dbReference>
<dbReference type="RefSeq" id="XP_021874932.1">
    <property type="nucleotide sequence ID" value="XM_022014539.1"/>
</dbReference>
<dbReference type="Pfam" id="PF00561">
    <property type="entry name" value="Abhydrolase_1"/>
    <property type="match status" value="1"/>
</dbReference>
<evidence type="ECO:0000256" key="5">
    <source>
        <dbReference type="ARBA" id="ARBA00022490"/>
    </source>
</evidence>
<dbReference type="SUPFAM" id="SSF53474">
    <property type="entry name" value="alpha/beta-Hydrolases"/>
    <property type="match status" value="1"/>
</dbReference>
<dbReference type="PANTHER" id="PTHR43722:SF1">
    <property type="entry name" value="PROLINE IMINOPEPTIDASE"/>
    <property type="match status" value="1"/>
</dbReference>
<dbReference type="GeneID" id="33556347"/>
<comment type="caution">
    <text evidence="12">The sequence shown here is derived from an EMBL/GenBank/DDBJ whole genome shotgun (WGS) entry which is preliminary data.</text>
</comment>
<comment type="catalytic activity">
    <reaction evidence="1 8 10">
        <text>Release of N-terminal proline from a peptide.</text>
        <dbReference type="EC" id="3.4.11.5"/>
    </reaction>
</comment>
<dbReference type="AlphaFoldDB" id="A0A1Y1UTA3"/>
<comment type="similarity">
    <text evidence="3 8 10">Belongs to the peptidase S33 family.</text>
</comment>
<dbReference type="GO" id="GO:0004177">
    <property type="term" value="F:aminopeptidase activity"/>
    <property type="evidence" value="ECO:0007669"/>
    <property type="project" value="UniProtKB-UniRule"/>
</dbReference>
<keyword evidence="4 8" id="KW-0031">Aminopeptidase</keyword>